<feature type="transmembrane region" description="Helical" evidence="13">
    <location>
        <begin position="319"/>
        <end position="340"/>
    </location>
</feature>
<dbReference type="PROSITE" id="PS50846">
    <property type="entry name" value="HMA_2"/>
    <property type="match status" value="1"/>
</dbReference>
<dbReference type="CDD" id="cd07548">
    <property type="entry name" value="P-type_ATPase-Cd_Zn_Co_like"/>
    <property type="match status" value="1"/>
</dbReference>
<keyword evidence="5 13" id="KW-0479">Metal-binding</keyword>
<dbReference type="InterPro" id="IPR006121">
    <property type="entry name" value="HMA_dom"/>
</dbReference>
<dbReference type="STRING" id="39480.EUAN_18060"/>
<keyword evidence="6 13" id="KW-0547">Nucleotide-binding</keyword>
<dbReference type="AlphaFoldDB" id="A0A1S1V582"/>
<keyword evidence="4 13" id="KW-0812">Transmembrane</keyword>
<dbReference type="Proteomes" id="UP000180254">
    <property type="component" value="Unassembled WGS sequence"/>
</dbReference>
<evidence type="ECO:0000256" key="8">
    <source>
        <dbReference type="ARBA" id="ARBA00022967"/>
    </source>
</evidence>
<evidence type="ECO:0000256" key="12">
    <source>
        <dbReference type="ARBA" id="ARBA00049338"/>
    </source>
</evidence>
<comment type="catalytic activity">
    <reaction evidence="12">
        <text>Cd(2+)(in) + ATP + H2O = Cd(2+)(out) + ADP + phosphate + H(+)</text>
        <dbReference type="Rhea" id="RHEA:12132"/>
        <dbReference type="ChEBI" id="CHEBI:15377"/>
        <dbReference type="ChEBI" id="CHEBI:15378"/>
        <dbReference type="ChEBI" id="CHEBI:30616"/>
        <dbReference type="ChEBI" id="CHEBI:43474"/>
        <dbReference type="ChEBI" id="CHEBI:48775"/>
        <dbReference type="ChEBI" id="CHEBI:456216"/>
        <dbReference type="EC" id="7.2.2.21"/>
    </reaction>
</comment>
<dbReference type="GO" id="GO:0016887">
    <property type="term" value="F:ATP hydrolysis activity"/>
    <property type="evidence" value="ECO:0007669"/>
    <property type="project" value="InterPro"/>
</dbReference>
<evidence type="ECO:0000256" key="7">
    <source>
        <dbReference type="ARBA" id="ARBA00022840"/>
    </source>
</evidence>
<dbReference type="Pfam" id="PF00702">
    <property type="entry name" value="Hydrolase"/>
    <property type="match status" value="1"/>
</dbReference>
<feature type="transmembrane region" description="Helical" evidence="13">
    <location>
        <begin position="151"/>
        <end position="176"/>
    </location>
</feature>
<dbReference type="InterPro" id="IPR059000">
    <property type="entry name" value="ATPase_P-type_domA"/>
</dbReference>
<evidence type="ECO:0000256" key="11">
    <source>
        <dbReference type="ARBA" id="ARBA00039103"/>
    </source>
</evidence>
<proteinExistence type="inferred from homology"/>
<dbReference type="EC" id="7.2.2.21" evidence="11"/>
<evidence type="ECO:0000259" key="14">
    <source>
        <dbReference type="PROSITE" id="PS50846"/>
    </source>
</evidence>
<dbReference type="InterPro" id="IPR008250">
    <property type="entry name" value="ATPase_P-typ_transduc_dom_A_sf"/>
</dbReference>
<dbReference type="Gene3D" id="2.70.150.10">
    <property type="entry name" value="Calcium-transporting ATPase, cytoplasmic transduction domain A"/>
    <property type="match status" value="1"/>
</dbReference>
<dbReference type="InterPro" id="IPR018303">
    <property type="entry name" value="ATPase_P-typ_P_site"/>
</dbReference>
<dbReference type="SFLD" id="SFLDF00027">
    <property type="entry name" value="p-type_atpase"/>
    <property type="match status" value="1"/>
</dbReference>
<dbReference type="GO" id="GO:0005524">
    <property type="term" value="F:ATP binding"/>
    <property type="evidence" value="ECO:0007669"/>
    <property type="project" value="UniProtKB-UniRule"/>
</dbReference>
<evidence type="ECO:0000256" key="2">
    <source>
        <dbReference type="ARBA" id="ARBA00006024"/>
    </source>
</evidence>
<dbReference type="Gene3D" id="3.40.1110.10">
    <property type="entry name" value="Calcium-transporting ATPase, cytoplasmic domain N"/>
    <property type="match status" value="1"/>
</dbReference>
<dbReference type="Gene3D" id="3.30.70.100">
    <property type="match status" value="1"/>
</dbReference>
<dbReference type="GO" id="GO:0008551">
    <property type="term" value="F:P-type cadmium transporter activity"/>
    <property type="evidence" value="ECO:0007669"/>
    <property type="project" value="UniProtKB-EC"/>
</dbReference>
<dbReference type="NCBIfam" id="TIGR01512">
    <property type="entry name" value="ATPase-IB2_Cd"/>
    <property type="match status" value="1"/>
</dbReference>
<name>A0A1S1V582_9FIRM</name>
<dbReference type="FunFam" id="2.70.150.10:FF:000002">
    <property type="entry name" value="Copper-transporting ATPase 1, putative"/>
    <property type="match status" value="1"/>
</dbReference>
<dbReference type="SUPFAM" id="SSF81665">
    <property type="entry name" value="Calcium ATPase, transmembrane domain M"/>
    <property type="match status" value="1"/>
</dbReference>
<dbReference type="SFLD" id="SFLDG00002">
    <property type="entry name" value="C1.7:_P-type_atpase_like"/>
    <property type="match status" value="1"/>
</dbReference>
<dbReference type="Pfam" id="PF00403">
    <property type="entry name" value="HMA"/>
    <property type="match status" value="1"/>
</dbReference>
<evidence type="ECO:0000256" key="1">
    <source>
        <dbReference type="ARBA" id="ARBA00004651"/>
    </source>
</evidence>
<dbReference type="InterPro" id="IPR044492">
    <property type="entry name" value="P_typ_ATPase_HD_dom"/>
</dbReference>
<dbReference type="Pfam" id="PF00122">
    <property type="entry name" value="E1-E2_ATPase"/>
    <property type="match status" value="1"/>
</dbReference>
<evidence type="ECO:0000256" key="3">
    <source>
        <dbReference type="ARBA" id="ARBA00022539"/>
    </source>
</evidence>
<dbReference type="InterPro" id="IPR036163">
    <property type="entry name" value="HMA_dom_sf"/>
</dbReference>
<evidence type="ECO:0000256" key="6">
    <source>
        <dbReference type="ARBA" id="ARBA00022741"/>
    </source>
</evidence>
<evidence type="ECO:0000256" key="10">
    <source>
        <dbReference type="ARBA" id="ARBA00023136"/>
    </source>
</evidence>
<dbReference type="InterPro" id="IPR051014">
    <property type="entry name" value="Cation_Transport_ATPase_IB"/>
</dbReference>
<dbReference type="SUPFAM" id="SSF55008">
    <property type="entry name" value="HMA, heavy metal-associated domain"/>
    <property type="match status" value="1"/>
</dbReference>
<gene>
    <name evidence="15" type="primary">cadA</name>
    <name evidence="15" type="ORF">EUAN_18060</name>
</gene>
<dbReference type="InterPro" id="IPR027256">
    <property type="entry name" value="P-typ_ATPase_IB"/>
</dbReference>
<keyword evidence="16" id="KW-1185">Reference proteome</keyword>
<keyword evidence="10 13" id="KW-0472">Membrane</keyword>
<comment type="caution">
    <text evidence="15">The sequence shown here is derived from an EMBL/GenBank/DDBJ whole genome shotgun (WGS) entry which is preliminary data.</text>
</comment>
<dbReference type="CDD" id="cd00371">
    <property type="entry name" value="HMA"/>
    <property type="match status" value="1"/>
</dbReference>
<evidence type="ECO:0000256" key="5">
    <source>
        <dbReference type="ARBA" id="ARBA00022723"/>
    </source>
</evidence>
<accession>A0A1S1V582</accession>
<dbReference type="GO" id="GO:0005886">
    <property type="term" value="C:plasma membrane"/>
    <property type="evidence" value="ECO:0007669"/>
    <property type="project" value="UniProtKB-SubCell"/>
</dbReference>
<comment type="subcellular location">
    <subcellularLocation>
        <location evidence="1">Cell membrane</location>
        <topology evidence="1">Multi-pass membrane protein</topology>
    </subcellularLocation>
</comment>
<feature type="transmembrane region" description="Helical" evidence="13">
    <location>
        <begin position="650"/>
        <end position="672"/>
    </location>
</feature>
<keyword evidence="15" id="KW-0378">Hydrolase</keyword>
<dbReference type="InterPro" id="IPR036412">
    <property type="entry name" value="HAD-like_sf"/>
</dbReference>
<feature type="domain" description="HMA" evidence="14">
    <location>
        <begin position="1"/>
        <end position="70"/>
    </location>
</feature>
<feature type="transmembrane region" description="Helical" evidence="13">
    <location>
        <begin position="346"/>
        <end position="371"/>
    </location>
</feature>
<comment type="similarity">
    <text evidence="2 13">Belongs to the cation transport ATPase (P-type) (TC 3.A.3) family. Type IB subfamily.</text>
</comment>
<keyword evidence="13" id="KW-1003">Cell membrane</keyword>
<dbReference type="NCBIfam" id="TIGR01494">
    <property type="entry name" value="ATPase_P-type"/>
    <property type="match status" value="1"/>
</dbReference>
<dbReference type="GO" id="GO:0046872">
    <property type="term" value="F:metal ion binding"/>
    <property type="evidence" value="ECO:0007669"/>
    <property type="project" value="UniProtKB-KW"/>
</dbReference>
<dbReference type="InterPro" id="IPR023299">
    <property type="entry name" value="ATPase_P-typ_cyto_dom_N"/>
</dbReference>
<dbReference type="PANTHER" id="PTHR48085:SF5">
    <property type="entry name" value="CADMIUM_ZINC-TRANSPORTING ATPASE HMA4-RELATED"/>
    <property type="match status" value="1"/>
</dbReference>
<keyword evidence="3" id="KW-0104">Cadmium</keyword>
<dbReference type="PROSITE" id="PS00154">
    <property type="entry name" value="ATPASE_E1_E2"/>
    <property type="match status" value="1"/>
</dbReference>
<keyword evidence="7 13" id="KW-0067">ATP-binding</keyword>
<reference evidence="15 16" key="1">
    <citation type="submission" date="2016-09" db="EMBL/GenBank/DDBJ databases">
        <title>Genome sequence of Eubacterium angustum.</title>
        <authorList>
            <person name="Poehlein A."/>
            <person name="Daniel R."/>
        </authorList>
    </citation>
    <scope>NUCLEOTIDE SEQUENCE [LARGE SCALE GENOMIC DNA]</scope>
    <source>
        <strain evidence="15 16">DSM 1989</strain>
    </source>
</reference>
<organism evidence="15 16">
    <name type="scientific">Andreesenia angusta</name>
    <dbReference type="NCBI Taxonomy" id="39480"/>
    <lineage>
        <taxon>Bacteria</taxon>
        <taxon>Bacillati</taxon>
        <taxon>Bacillota</taxon>
        <taxon>Tissierellia</taxon>
        <taxon>Tissierellales</taxon>
        <taxon>Gottschalkiaceae</taxon>
        <taxon>Andreesenia</taxon>
    </lineage>
</organism>
<dbReference type="NCBIfam" id="TIGR01525">
    <property type="entry name" value="ATPase-IB_hvy"/>
    <property type="match status" value="1"/>
</dbReference>
<evidence type="ECO:0000313" key="16">
    <source>
        <dbReference type="Proteomes" id="UP000180254"/>
    </source>
</evidence>
<protein>
    <recommendedName>
        <fullName evidence="11">Cd(2+)-exporting ATPase</fullName>
        <ecNumber evidence="11">7.2.2.21</ecNumber>
    </recommendedName>
</protein>
<keyword evidence="9 13" id="KW-1133">Transmembrane helix</keyword>
<dbReference type="SUPFAM" id="SSF81653">
    <property type="entry name" value="Calcium ATPase, transduction domain A"/>
    <property type="match status" value="1"/>
</dbReference>
<evidence type="ECO:0000256" key="4">
    <source>
        <dbReference type="ARBA" id="ARBA00022692"/>
    </source>
</evidence>
<evidence type="ECO:0000256" key="9">
    <source>
        <dbReference type="ARBA" id="ARBA00022989"/>
    </source>
</evidence>
<dbReference type="SFLD" id="SFLDS00003">
    <property type="entry name" value="Haloacid_Dehalogenase"/>
    <property type="match status" value="1"/>
</dbReference>
<dbReference type="PRINTS" id="PR00941">
    <property type="entry name" value="CDATPASE"/>
</dbReference>
<dbReference type="EMBL" id="MKIE01000007">
    <property type="protein sequence ID" value="OHW61803.1"/>
    <property type="molecule type" value="Genomic_DNA"/>
</dbReference>
<dbReference type="PANTHER" id="PTHR48085">
    <property type="entry name" value="CADMIUM/ZINC-TRANSPORTING ATPASE HMA2-RELATED"/>
    <property type="match status" value="1"/>
</dbReference>
<evidence type="ECO:0000313" key="15">
    <source>
        <dbReference type="EMBL" id="OHW61803.1"/>
    </source>
</evidence>
<evidence type="ECO:0000256" key="13">
    <source>
        <dbReference type="RuleBase" id="RU362081"/>
    </source>
</evidence>
<dbReference type="PRINTS" id="PR00119">
    <property type="entry name" value="CATATPASE"/>
</dbReference>
<dbReference type="InterPro" id="IPR023214">
    <property type="entry name" value="HAD_sf"/>
</dbReference>
<dbReference type="Gene3D" id="3.40.50.1000">
    <property type="entry name" value="HAD superfamily/HAD-like"/>
    <property type="match status" value="1"/>
</dbReference>
<keyword evidence="8" id="KW-1278">Translocase</keyword>
<dbReference type="SUPFAM" id="SSF56784">
    <property type="entry name" value="HAD-like"/>
    <property type="match status" value="1"/>
</dbReference>
<sequence>MKLEVVLEGIHCASCAAKIESEVSSLKGVDTASVNMVNGNLNLEADEDIDIRSTVMAIEKIVDRIEPGVKVIHSYTEEVDRAKSQEEDDREGREDLYRILFGAALFGISFFIESGNVKTGLLTLSYLFAGSDIVLRSFKNILKGDVFDENFLMSLATFGAIMIGEYSEAVAVMLFYQVGEMFQERAVNKSRKSIKSLLDIRPDYANIVKDGVTERVSPEEVRIGDVILVKPGEKIPLDGVVVRGESRANTSALTGEPVPRSLKVGDEALSGFVNETGLIEIEVKKLFGESTVSRILDLVQNASGKKAPTENFITKFAKYYTPAVVGLAAVIAIGVPIFTGDDFSTWIYRALVFLVISCPCALVVSIPLGFFGGIGASSKSGILVKGGNYLEALNDVEYVVMDKTGTLTKGVFEVQKVIASERYSESEVLEYAAIAEAHTTHPIGKSIVSKYGKTPDEKRIGKYEEVSGHGITAEIDGKTVVVGNEKHLRAQGIEFSDKNSGTVVLVGIDGEYAGKIEIADEIKGDAAESIKELKKLGIKEITMLTGDSEDTASKISEELGLDRYFAKLLPEDKLEKLEMIEAEKGRSGKLIFVGDGINDAPVLARADIGIAMGGLGSDAAIEASDIVIMTDEPSKIATAIKIARRTKKIVVQNIVFALGVKLLVLGLGALGFATMWEAVFADVGVSLIAVLNAMRALRVK</sequence>
<dbReference type="InterPro" id="IPR023298">
    <property type="entry name" value="ATPase_P-typ_TM_dom_sf"/>
</dbReference>
<dbReference type="InterPro" id="IPR001757">
    <property type="entry name" value="P_typ_ATPase"/>
</dbReference>